<gene>
    <name evidence="2" type="ORF">HKK74_08975</name>
</gene>
<evidence type="ECO:0000313" key="3">
    <source>
        <dbReference type="Proteomes" id="UP000805614"/>
    </source>
</evidence>
<accession>A0ABR7LLI5</accession>
<comment type="caution">
    <text evidence="2">The sequence shown here is derived from an EMBL/GenBank/DDBJ whole genome shotgun (WGS) entry which is preliminary data.</text>
</comment>
<dbReference type="SUPFAM" id="SSF52507">
    <property type="entry name" value="Homo-oligomeric flavin-containing Cys decarboxylases, HFCD"/>
    <property type="match status" value="1"/>
</dbReference>
<feature type="domain" description="Flavoprotein" evidence="1">
    <location>
        <begin position="3"/>
        <end position="131"/>
    </location>
</feature>
<dbReference type="InterPro" id="IPR036551">
    <property type="entry name" value="Flavin_trans-like"/>
</dbReference>
<sequence length="174" mass="18764">MLYVIVCAAGPASDVGKLVTLAQQRDWDVQIIATPSALDFVDVPLLETQTGRPVRSRYRKPDEPRSPKADAIIVAPATYNTINKWANGISDTYALGILAEVVGLGVPVAVLPFVNSALASRLAFKQSISQLQGEGVWLSSNQPDFQPHAPGTGDQHVATFPWHHALKEVEKALT</sequence>
<dbReference type="Pfam" id="PF02441">
    <property type="entry name" value="Flavoprotein"/>
    <property type="match status" value="1"/>
</dbReference>
<protein>
    <submittedName>
        <fullName evidence="2">Flavoprotein</fullName>
    </submittedName>
</protein>
<dbReference type="Gene3D" id="3.40.50.1950">
    <property type="entry name" value="Flavin prenyltransferase-like"/>
    <property type="match status" value="1"/>
</dbReference>
<organism evidence="2 3">
    <name type="scientific">Actinomadura alba</name>
    <dbReference type="NCBI Taxonomy" id="406431"/>
    <lineage>
        <taxon>Bacteria</taxon>
        <taxon>Bacillati</taxon>
        <taxon>Actinomycetota</taxon>
        <taxon>Actinomycetes</taxon>
        <taxon>Streptosporangiales</taxon>
        <taxon>Thermomonosporaceae</taxon>
        <taxon>Actinomadura</taxon>
    </lineage>
</organism>
<dbReference type="Proteomes" id="UP000805614">
    <property type="component" value="Unassembled WGS sequence"/>
</dbReference>
<reference evidence="2 3" key="1">
    <citation type="submission" date="2020-06" db="EMBL/GenBank/DDBJ databases">
        <title>Actinomadura xiongansis sp. nov., isolated from soil of Baiyangdian.</title>
        <authorList>
            <person name="Zhang X."/>
        </authorList>
    </citation>
    <scope>NUCLEOTIDE SEQUENCE [LARGE SCALE GENOMIC DNA]</scope>
    <source>
        <strain evidence="2 3">HBUM206468</strain>
    </source>
</reference>
<evidence type="ECO:0000259" key="1">
    <source>
        <dbReference type="Pfam" id="PF02441"/>
    </source>
</evidence>
<dbReference type="InterPro" id="IPR003382">
    <property type="entry name" value="Flavoprotein"/>
</dbReference>
<keyword evidence="3" id="KW-1185">Reference proteome</keyword>
<evidence type="ECO:0000313" key="2">
    <source>
        <dbReference type="EMBL" id="MBC6465626.1"/>
    </source>
</evidence>
<dbReference type="EMBL" id="JABVEC010000005">
    <property type="protein sequence ID" value="MBC6465626.1"/>
    <property type="molecule type" value="Genomic_DNA"/>
</dbReference>
<name>A0ABR7LLI5_9ACTN</name>
<proteinExistence type="predicted"/>